<keyword evidence="2" id="KW-0472">Membrane</keyword>
<keyword evidence="4" id="KW-1185">Reference proteome</keyword>
<feature type="transmembrane region" description="Helical" evidence="2">
    <location>
        <begin position="6"/>
        <end position="23"/>
    </location>
</feature>
<dbReference type="InterPro" id="IPR019277">
    <property type="entry name" value="DUF2304"/>
</dbReference>
<feature type="compositionally biased region" description="Pro residues" evidence="1">
    <location>
        <begin position="117"/>
        <end position="127"/>
    </location>
</feature>
<keyword evidence="2" id="KW-1133">Transmembrane helix</keyword>
<evidence type="ECO:0000256" key="1">
    <source>
        <dbReference type="SAM" id="MobiDB-lite"/>
    </source>
</evidence>
<protein>
    <recommendedName>
        <fullName evidence="5">DUF2304 domain-containing protein</fullName>
    </recommendedName>
</protein>
<name>A0ABN3A0E1_9ACTN</name>
<gene>
    <name evidence="3" type="ORF">GCM10009760_46530</name>
</gene>
<evidence type="ECO:0000256" key="2">
    <source>
        <dbReference type="SAM" id="Phobius"/>
    </source>
</evidence>
<dbReference type="Pfam" id="PF10066">
    <property type="entry name" value="DUF2304"/>
    <property type="match status" value="1"/>
</dbReference>
<accession>A0ABN3A0E1</accession>
<reference evidence="3 4" key="1">
    <citation type="journal article" date="2019" name="Int. J. Syst. Evol. Microbiol.">
        <title>The Global Catalogue of Microorganisms (GCM) 10K type strain sequencing project: providing services to taxonomists for standard genome sequencing and annotation.</title>
        <authorList>
            <consortium name="The Broad Institute Genomics Platform"/>
            <consortium name="The Broad Institute Genome Sequencing Center for Infectious Disease"/>
            <person name="Wu L."/>
            <person name="Ma J."/>
        </authorList>
    </citation>
    <scope>NUCLEOTIDE SEQUENCE [LARGE SCALE GENOMIC DNA]</scope>
    <source>
        <strain evidence="3 4">JCM 14560</strain>
    </source>
</reference>
<comment type="caution">
    <text evidence="3">The sequence shown here is derived from an EMBL/GenBank/DDBJ whole genome shotgun (WGS) entry which is preliminary data.</text>
</comment>
<dbReference type="RefSeq" id="WP_344467870.1">
    <property type="nucleotide sequence ID" value="NZ_BAAANT010000031.1"/>
</dbReference>
<organism evidence="3 4">
    <name type="scientific">Kitasatospora kazusensis</name>
    <dbReference type="NCBI Taxonomy" id="407974"/>
    <lineage>
        <taxon>Bacteria</taxon>
        <taxon>Bacillati</taxon>
        <taxon>Actinomycetota</taxon>
        <taxon>Actinomycetes</taxon>
        <taxon>Kitasatosporales</taxon>
        <taxon>Streptomycetaceae</taxon>
        <taxon>Kitasatospora</taxon>
    </lineage>
</organism>
<evidence type="ECO:0000313" key="4">
    <source>
        <dbReference type="Proteomes" id="UP001422759"/>
    </source>
</evidence>
<feature type="transmembrane region" description="Helical" evidence="2">
    <location>
        <begin position="64"/>
        <end position="84"/>
    </location>
</feature>
<proteinExistence type="predicted"/>
<evidence type="ECO:0000313" key="3">
    <source>
        <dbReference type="EMBL" id="GAA2151306.1"/>
    </source>
</evidence>
<feature type="region of interest" description="Disordered" evidence="1">
    <location>
        <begin position="112"/>
        <end position="154"/>
    </location>
</feature>
<dbReference type="Proteomes" id="UP001422759">
    <property type="component" value="Unassembled WGS sequence"/>
</dbReference>
<feature type="transmembrane region" description="Helical" evidence="2">
    <location>
        <begin position="35"/>
        <end position="52"/>
    </location>
</feature>
<keyword evidence="2" id="KW-0812">Transmembrane</keyword>
<sequence>MPLSILTSLAGVAVLVTVVRILRRPELERRAAARWIAVSLPLLPVLFAPSLLDPVAVLLRVRSGADLVLASGLFLLSFLAVAVGREQHGLRHRSDLLSAELSSLRALLELPTAHAPDGPPRAQPPVPAASAGPPTPRGGADGPLADLLEDGSLR</sequence>
<evidence type="ECO:0008006" key="5">
    <source>
        <dbReference type="Google" id="ProtNLM"/>
    </source>
</evidence>
<dbReference type="EMBL" id="BAAANT010000031">
    <property type="protein sequence ID" value="GAA2151306.1"/>
    <property type="molecule type" value="Genomic_DNA"/>
</dbReference>